<dbReference type="RefSeq" id="WP_072936196.1">
    <property type="nucleotide sequence ID" value="NZ_FQUG01000009.1"/>
</dbReference>
<dbReference type="SUPFAM" id="SSF89550">
    <property type="entry name" value="PHP domain-like"/>
    <property type="match status" value="1"/>
</dbReference>
<feature type="domain" description="Polymerase/histidinol phosphatase N-terminal" evidence="1">
    <location>
        <begin position="3"/>
        <end position="70"/>
    </location>
</feature>
<dbReference type="InterPro" id="IPR016195">
    <property type="entry name" value="Pol/histidinol_Pase-like"/>
</dbReference>
<evidence type="ECO:0000259" key="1">
    <source>
        <dbReference type="SMART" id="SM00481"/>
    </source>
</evidence>
<proteinExistence type="predicted"/>
<dbReference type="OrthoDB" id="9804333at2"/>
<dbReference type="GO" id="GO:0004534">
    <property type="term" value="F:5'-3' RNA exonuclease activity"/>
    <property type="evidence" value="ECO:0007669"/>
    <property type="project" value="TreeGrafter"/>
</dbReference>
<dbReference type="PANTHER" id="PTHR42924">
    <property type="entry name" value="EXONUCLEASE"/>
    <property type="match status" value="1"/>
</dbReference>
<evidence type="ECO:0000313" key="2">
    <source>
        <dbReference type="EMBL" id="SHF20464.1"/>
    </source>
</evidence>
<dbReference type="Gene3D" id="1.10.150.650">
    <property type="match status" value="1"/>
</dbReference>
<reference evidence="2 3" key="1">
    <citation type="submission" date="2016-11" db="EMBL/GenBank/DDBJ databases">
        <authorList>
            <person name="Jaros S."/>
            <person name="Januszkiewicz K."/>
            <person name="Wedrychowicz H."/>
        </authorList>
    </citation>
    <scope>NUCLEOTIDE SEQUENCE [LARGE SCALE GENOMIC DNA]</scope>
    <source>
        <strain evidence="2 3">DSM 10502</strain>
    </source>
</reference>
<dbReference type="EMBL" id="FQUG01000009">
    <property type="protein sequence ID" value="SHF20464.1"/>
    <property type="molecule type" value="Genomic_DNA"/>
</dbReference>
<dbReference type="Proteomes" id="UP000184404">
    <property type="component" value="Unassembled WGS sequence"/>
</dbReference>
<dbReference type="GO" id="GO:0035312">
    <property type="term" value="F:5'-3' DNA exonuclease activity"/>
    <property type="evidence" value="ECO:0007669"/>
    <property type="project" value="TreeGrafter"/>
</dbReference>
<name>A0A1M4ZR33_9FIRM</name>
<dbReference type="InterPro" id="IPR003141">
    <property type="entry name" value="Pol/His_phosphatase_N"/>
</dbReference>
<protein>
    <recommendedName>
        <fullName evidence="1">Polymerase/histidinol phosphatase N-terminal domain-containing protein</fullName>
    </recommendedName>
</protein>
<organism evidence="2 3">
    <name type="scientific">Schwartzia succinivorans DSM 10502</name>
    <dbReference type="NCBI Taxonomy" id="1123243"/>
    <lineage>
        <taxon>Bacteria</taxon>
        <taxon>Bacillati</taxon>
        <taxon>Bacillota</taxon>
        <taxon>Negativicutes</taxon>
        <taxon>Selenomonadales</taxon>
        <taxon>Selenomonadaceae</taxon>
        <taxon>Schwartzia</taxon>
    </lineage>
</organism>
<dbReference type="Gene3D" id="3.20.20.140">
    <property type="entry name" value="Metal-dependent hydrolases"/>
    <property type="match status" value="1"/>
</dbReference>
<dbReference type="AlphaFoldDB" id="A0A1M4ZR33"/>
<dbReference type="PANTHER" id="PTHR42924:SF3">
    <property type="entry name" value="POLYMERASE_HISTIDINOL PHOSPHATASE N-TERMINAL DOMAIN-CONTAINING PROTEIN"/>
    <property type="match status" value="1"/>
</dbReference>
<evidence type="ECO:0000313" key="3">
    <source>
        <dbReference type="Proteomes" id="UP000184404"/>
    </source>
</evidence>
<dbReference type="STRING" id="1123243.SAMN02745190_02076"/>
<dbReference type="Pfam" id="PF02811">
    <property type="entry name" value="PHP"/>
    <property type="match status" value="1"/>
</dbReference>
<dbReference type="InterPro" id="IPR052018">
    <property type="entry name" value="PHP_domain"/>
</dbReference>
<sequence>MPSDLHIHTTFSDGRLTPEEVLDAAKEAGLTYIAITDHDTVDGIRHLYEQGLYPSKTLSIIPGIEFSTEMDGHDVHVLGYDIDIYNQELSDKVTELAESRWMRFTQILSKLRELGFDLSESDVLQIGGTSSSIGRAHIARALVRKGIVPTIREAFDTLLQHGCPAYVPHYRIQPNEAVDLIRGAGGVPVLAHPKLVGDDQMVEHLLSMPFGGIEVFYPQHDEEDTARYSDMAKSHGLLMTGGSDFHALSTRFPEKLGVVTIDDDLAKPFFHPPKALE</sequence>
<keyword evidence="3" id="KW-1185">Reference proteome</keyword>
<dbReference type="SMART" id="SM00481">
    <property type="entry name" value="POLIIIAc"/>
    <property type="match status" value="1"/>
</dbReference>
<gene>
    <name evidence="2" type="ORF">SAMN02745190_02076</name>
</gene>
<dbReference type="InterPro" id="IPR004013">
    <property type="entry name" value="PHP_dom"/>
</dbReference>
<accession>A0A1M4ZR33</accession>
<dbReference type="CDD" id="cd07438">
    <property type="entry name" value="PHP_HisPPase_AMP"/>
    <property type="match status" value="1"/>
</dbReference>